<dbReference type="Proteomes" id="UP000611629">
    <property type="component" value="Unassembled WGS sequence"/>
</dbReference>
<dbReference type="PANTHER" id="PTHR30345">
    <property type="entry name" value="RIBOSE-5-PHOSPHATE ISOMERASE B"/>
    <property type="match status" value="1"/>
</dbReference>
<proteinExistence type="inferred from homology"/>
<keyword evidence="2 5" id="KW-0413">Isomerase</keyword>
<comment type="caution">
    <text evidence="5">The sequence shown here is derived from an EMBL/GenBank/DDBJ whole genome shotgun (WGS) entry which is preliminary data.</text>
</comment>
<dbReference type="NCBIfam" id="TIGR00689">
    <property type="entry name" value="rpiB_lacA_lacB"/>
    <property type="match status" value="1"/>
</dbReference>
<dbReference type="InterPro" id="IPR004785">
    <property type="entry name" value="RpiB"/>
</dbReference>
<dbReference type="GO" id="GO:0004751">
    <property type="term" value="F:ribose-5-phosphate isomerase activity"/>
    <property type="evidence" value="ECO:0007669"/>
    <property type="project" value="UniProtKB-EC"/>
</dbReference>
<dbReference type="InterPro" id="IPR036569">
    <property type="entry name" value="RpiB_LacA_LacB_sf"/>
</dbReference>
<name>A0A974BKM1_SEDHY</name>
<sequence length="150" mass="16447">MKIVLGCDHGGFELKEAIKKHLINCGYDITDIGAYNTDSVDYPDFGERAARMVADNEADRGIIICGTGIGISIAANKVKGIRCALCTNEYMAKMSRMHNNANMLALGARVLGNGLSVDIVDVWLSTEFEGGRHENRVNKITDIEKLRVEE</sequence>
<dbReference type="NCBIfam" id="NF004051">
    <property type="entry name" value="PRK05571.1"/>
    <property type="match status" value="1"/>
</dbReference>
<feature type="binding site" evidence="4">
    <location>
        <begin position="8"/>
        <end position="9"/>
    </location>
    <ligand>
        <name>D-ribulose 5-phosphate</name>
        <dbReference type="ChEBI" id="CHEBI:58121"/>
    </ligand>
</feature>
<dbReference type="PANTHER" id="PTHR30345:SF0">
    <property type="entry name" value="DNA DAMAGE-REPAIR_TOLERATION PROTEIN DRT102"/>
    <property type="match status" value="1"/>
</dbReference>
<keyword evidence="6" id="KW-1185">Reference proteome</keyword>
<dbReference type="InterPro" id="IPR003500">
    <property type="entry name" value="RpiB_LacA_LacB"/>
</dbReference>
<feature type="binding site" evidence="4">
    <location>
        <position position="132"/>
    </location>
    <ligand>
        <name>D-ribulose 5-phosphate</name>
        <dbReference type="ChEBI" id="CHEBI:58121"/>
    </ligand>
</feature>
<evidence type="ECO:0000256" key="1">
    <source>
        <dbReference type="ARBA" id="ARBA00008754"/>
    </source>
</evidence>
<evidence type="ECO:0000256" key="4">
    <source>
        <dbReference type="PIRSR" id="PIRSR005384-2"/>
    </source>
</evidence>
<dbReference type="RefSeq" id="WP_179238313.1">
    <property type="nucleotide sequence ID" value="NZ_JACBNQ010000011.1"/>
</dbReference>
<dbReference type="AlphaFoldDB" id="A0A974BKM1"/>
<evidence type="ECO:0000256" key="2">
    <source>
        <dbReference type="ARBA" id="ARBA00023235"/>
    </source>
</evidence>
<feature type="binding site" evidence="4">
    <location>
        <position position="99"/>
    </location>
    <ligand>
        <name>D-ribulose 5-phosphate</name>
        <dbReference type="ChEBI" id="CHEBI:58121"/>
    </ligand>
</feature>
<feature type="active site" description="Proton acceptor" evidence="3">
    <location>
        <position position="65"/>
    </location>
</feature>
<feature type="binding site" evidence="4">
    <location>
        <position position="109"/>
    </location>
    <ligand>
        <name>D-ribulose 5-phosphate</name>
        <dbReference type="ChEBI" id="CHEBI:58121"/>
    </ligand>
</feature>
<dbReference type="EC" id="5.3.1.6" evidence="5"/>
<dbReference type="NCBIfam" id="TIGR01120">
    <property type="entry name" value="rpiB"/>
    <property type="match status" value="1"/>
</dbReference>
<evidence type="ECO:0000313" key="6">
    <source>
        <dbReference type="Proteomes" id="UP000611629"/>
    </source>
</evidence>
<accession>A0A974BKM1</accession>
<reference evidence="5" key="1">
    <citation type="submission" date="2020-07" db="EMBL/GenBank/DDBJ databases">
        <title>Genomic analysis of a strain of Sedimentibacter Hydroxybenzoicus DSM7310.</title>
        <authorList>
            <person name="Ma S."/>
        </authorList>
    </citation>
    <scope>NUCLEOTIDE SEQUENCE</scope>
    <source>
        <strain evidence="5">DSM 7310</strain>
    </source>
</reference>
<gene>
    <name evidence="5" type="primary">rpiB</name>
    <name evidence="5" type="ORF">HZF24_10740</name>
</gene>
<evidence type="ECO:0000313" key="5">
    <source>
        <dbReference type="EMBL" id="NYB74611.1"/>
    </source>
</evidence>
<protein>
    <submittedName>
        <fullName evidence="5">Ribose 5-phosphate isomerase B</fullName>
        <ecNumber evidence="5">5.3.1.6</ecNumber>
    </submittedName>
</protein>
<dbReference type="EMBL" id="JACBNQ010000011">
    <property type="protein sequence ID" value="NYB74611.1"/>
    <property type="molecule type" value="Genomic_DNA"/>
</dbReference>
<dbReference type="SUPFAM" id="SSF89623">
    <property type="entry name" value="Ribose/Galactose isomerase RpiB/AlsB"/>
    <property type="match status" value="1"/>
</dbReference>
<dbReference type="Gene3D" id="3.40.1400.10">
    <property type="entry name" value="Sugar-phosphate isomerase, RpiB/LacA/LacB"/>
    <property type="match status" value="1"/>
</dbReference>
<feature type="binding site" evidence="4">
    <location>
        <begin position="66"/>
        <end position="70"/>
    </location>
    <ligand>
        <name>D-ribulose 5-phosphate</name>
        <dbReference type="ChEBI" id="CHEBI:58121"/>
    </ligand>
</feature>
<comment type="similarity">
    <text evidence="1">Belongs to the LacAB/RpiB family.</text>
</comment>
<dbReference type="GO" id="GO:0005975">
    <property type="term" value="P:carbohydrate metabolic process"/>
    <property type="evidence" value="ECO:0007669"/>
    <property type="project" value="InterPro"/>
</dbReference>
<organism evidence="5 6">
    <name type="scientific">Sedimentibacter hydroxybenzoicus DSM 7310</name>
    <dbReference type="NCBI Taxonomy" id="1123245"/>
    <lineage>
        <taxon>Bacteria</taxon>
        <taxon>Bacillati</taxon>
        <taxon>Bacillota</taxon>
        <taxon>Tissierellia</taxon>
        <taxon>Sedimentibacter</taxon>
    </lineage>
</organism>
<dbReference type="PIRSF" id="PIRSF005384">
    <property type="entry name" value="RpiB_LacA_B"/>
    <property type="match status" value="1"/>
</dbReference>
<feature type="binding site" evidence="4">
    <location>
        <position position="136"/>
    </location>
    <ligand>
        <name>D-ribulose 5-phosphate</name>
        <dbReference type="ChEBI" id="CHEBI:58121"/>
    </ligand>
</feature>
<evidence type="ECO:0000256" key="3">
    <source>
        <dbReference type="PIRSR" id="PIRSR005384-1"/>
    </source>
</evidence>
<feature type="active site" description="Proton donor" evidence="3">
    <location>
        <position position="98"/>
    </location>
</feature>
<dbReference type="Pfam" id="PF02502">
    <property type="entry name" value="LacAB_rpiB"/>
    <property type="match status" value="1"/>
</dbReference>